<keyword evidence="9 21" id="KW-1133">Transmembrane helix</keyword>
<evidence type="ECO:0000256" key="4">
    <source>
        <dbReference type="ARBA" id="ARBA00022448"/>
    </source>
</evidence>
<reference evidence="23" key="1">
    <citation type="submission" date="2025-08" db="UniProtKB">
        <authorList>
            <consortium name="RefSeq"/>
        </authorList>
    </citation>
    <scope>IDENTIFICATION</scope>
</reference>
<evidence type="ECO:0000256" key="7">
    <source>
        <dbReference type="ARBA" id="ARBA00022692"/>
    </source>
</evidence>
<comment type="subunit">
    <text evidence="20">Interacts via its C-terminal region with NHERF4. Interacts with NHERF1. Interacts with TMEM174; regulates SLC34A1 internalization by PTH and FGF23.</text>
</comment>
<evidence type="ECO:0000256" key="1">
    <source>
        <dbReference type="ARBA" id="ARBA00004424"/>
    </source>
</evidence>
<evidence type="ECO:0000256" key="18">
    <source>
        <dbReference type="ARBA" id="ARBA00034042"/>
    </source>
</evidence>
<keyword evidence="14" id="KW-0739">Sodium transport</keyword>
<evidence type="ECO:0000256" key="21">
    <source>
        <dbReference type="SAM" id="Phobius"/>
    </source>
</evidence>
<evidence type="ECO:0000256" key="2">
    <source>
        <dbReference type="ARBA" id="ARBA00005808"/>
    </source>
</evidence>
<dbReference type="PANTHER" id="PTHR10010">
    <property type="entry name" value="SOLUTE CARRIER FAMILY 34 SODIUM PHOSPHATE , MEMBER 2-RELATED"/>
    <property type="match status" value="1"/>
</dbReference>
<dbReference type="PANTHER" id="PTHR10010:SF21">
    <property type="entry name" value="SODIUM-DEPENDENT PHOSPHATE TRANSPORT PROTEIN 2A"/>
    <property type="match status" value="1"/>
</dbReference>
<feature type="transmembrane region" description="Helical" evidence="21">
    <location>
        <begin position="352"/>
        <end position="370"/>
    </location>
</feature>
<feature type="transmembrane region" description="Helical" evidence="21">
    <location>
        <begin position="465"/>
        <end position="485"/>
    </location>
</feature>
<keyword evidence="14" id="KW-0915">Sodium</keyword>
<evidence type="ECO:0000256" key="20">
    <source>
        <dbReference type="ARBA" id="ARBA00046944"/>
    </source>
</evidence>
<feature type="transmembrane region" description="Helical" evidence="21">
    <location>
        <begin position="422"/>
        <end position="444"/>
    </location>
</feature>
<keyword evidence="6" id="KW-0597">Phosphoprotein</keyword>
<dbReference type="NCBIfam" id="NF037997">
    <property type="entry name" value="Na_Pi_symport"/>
    <property type="match status" value="1"/>
</dbReference>
<evidence type="ECO:0000256" key="14">
    <source>
        <dbReference type="ARBA" id="ARBA00023201"/>
    </source>
</evidence>
<keyword evidence="22" id="KW-1185">Reference proteome</keyword>
<dbReference type="KEGG" id="char:105904585"/>
<evidence type="ECO:0000256" key="15">
    <source>
        <dbReference type="ARBA" id="ARBA00029614"/>
    </source>
</evidence>
<keyword evidence="12" id="KW-1015">Disulfide bond</keyword>
<evidence type="ECO:0000256" key="12">
    <source>
        <dbReference type="ARBA" id="ARBA00023157"/>
    </source>
</evidence>
<dbReference type="GO" id="GO:0005436">
    <property type="term" value="F:sodium:phosphate symporter activity"/>
    <property type="evidence" value="ECO:0007669"/>
    <property type="project" value="InterPro"/>
</dbReference>
<evidence type="ECO:0000256" key="9">
    <source>
        <dbReference type="ARBA" id="ARBA00022989"/>
    </source>
</evidence>
<feature type="transmembrane region" description="Helical" evidence="21">
    <location>
        <begin position="615"/>
        <end position="633"/>
    </location>
</feature>
<evidence type="ECO:0000256" key="17">
    <source>
        <dbReference type="ARBA" id="ARBA00031850"/>
    </source>
</evidence>
<feature type="transmembrane region" description="Helical" evidence="21">
    <location>
        <begin position="303"/>
        <end position="325"/>
    </location>
</feature>
<feature type="transmembrane region" description="Helical" evidence="21">
    <location>
        <begin position="102"/>
        <end position="125"/>
    </location>
</feature>
<sequence length="651" mass="70385">MSIQGSLCFLADPGFLDSQHALQGREDESSLYKTIEEPINLQNRQGACRSDERRLSSVLTSLSKVPLLLLLLYMFICSLDILSSAFQLAGGKVAGDILKDNAILSNPVAGLVVGILATVLVQSSSTSTSIVVSLVSSGLLEVQSAIPLIMGSNIGTSVTSTIVALMQAGERDEFKLAFAGATVHDCFNWLTVLVLLPLEAASGLVRRLSHAAVTSLHLQSGQEAPELLKVITEPFTKLIIQLDKSVIIGLAMGDGQMRNRSLIKTWCHSSVHTLPLGHFSCKHYGSKTDSGRHLFVDSSLSDLAVGLILLAASVLVLCTCLVLLVKLLNSLLKGQVAKVIQKILNTDFPSPFGWLAGYLAILVGAGMTFVVQSSSVFTSAITPLIGLGVISLERAYPLTLGSNMGTTTTAVLAALASPGDKLAAAFQVALCHFFFNVLGILLWYPVPFTRLPIRMARFLGERTAAYRWFAILYLILCFLLLPSLVFGLSMAGWHVLVATGVPFAAIVLFVTVVTLLQAHRPQYLPARLRTWTFLPVWMRSLEPVDALITRVTLSCTRSPGRGQTLGSLQFTAELDPSQRKADALIEGPAVTPTSHINTQTTENVEAPAQSKDPDLYIVISFFIIFISMIITGTEICHRDDNDTHDKTRTKR</sequence>
<accession>A0A6P8FUQ9</accession>
<keyword evidence="10" id="KW-0406">Ion transport</keyword>
<dbReference type="AlphaFoldDB" id="A0A6P8FUQ9"/>
<comment type="similarity">
    <text evidence="2">Belongs to the SLC34A transporter family.</text>
</comment>
<evidence type="ECO:0000313" key="22">
    <source>
        <dbReference type="Proteomes" id="UP000515152"/>
    </source>
</evidence>
<keyword evidence="13" id="KW-0325">Glycoprotein</keyword>
<evidence type="ECO:0000256" key="13">
    <source>
        <dbReference type="ARBA" id="ARBA00023180"/>
    </source>
</evidence>
<feature type="transmembrane region" description="Helical" evidence="21">
    <location>
        <begin position="67"/>
        <end position="90"/>
    </location>
</feature>
<keyword evidence="4" id="KW-0813">Transport</keyword>
<comment type="subcellular location">
    <subcellularLocation>
        <location evidence="1">Apical cell membrane</location>
        <topology evidence="1">Multi-pass membrane protein</topology>
    </subcellularLocation>
</comment>
<dbReference type="GO" id="GO:0030643">
    <property type="term" value="P:intracellular phosphate ion homeostasis"/>
    <property type="evidence" value="ECO:0007669"/>
    <property type="project" value="TreeGrafter"/>
</dbReference>
<dbReference type="GO" id="GO:0016324">
    <property type="term" value="C:apical plasma membrane"/>
    <property type="evidence" value="ECO:0007669"/>
    <property type="project" value="UniProtKB-SubCell"/>
</dbReference>
<evidence type="ECO:0000313" key="23">
    <source>
        <dbReference type="RefSeq" id="XP_031427130.1"/>
    </source>
</evidence>
<dbReference type="OrthoDB" id="76259at2759"/>
<dbReference type="RefSeq" id="XP_031427130.1">
    <property type="nucleotide sequence ID" value="XM_031571270.1"/>
</dbReference>
<keyword evidence="5" id="KW-1003">Cell membrane</keyword>
<comment type="catalytic activity">
    <reaction evidence="18">
        <text>3 Na(+)(out) + phosphate(out) = 3 Na(+)(in) + phosphate(in)</text>
        <dbReference type="Rhea" id="RHEA:71255"/>
        <dbReference type="ChEBI" id="CHEBI:29101"/>
        <dbReference type="ChEBI" id="CHEBI:43474"/>
    </reaction>
    <physiologicalReaction direction="left-to-right" evidence="18">
        <dbReference type="Rhea" id="RHEA:71256"/>
    </physiologicalReaction>
</comment>
<feature type="transmembrane region" description="Helical" evidence="21">
    <location>
        <begin position="145"/>
        <end position="165"/>
    </location>
</feature>
<dbReference type="Pfam" id="PF02690">
    <property type="entry name" value="Na_Pi_cotrans"/>
    <property type="match status" value="2"/>
</dbReference>
<dbReference type="GeneID" id="105904585"/>
<keyword evidence="11 21" id="KW-0472">Membrane</keyword>
<evidence type="ECO:0000256" key="10">
    <source>
        <dbReference type="ARBA" id="ARBA00023065"/>
    </source>
</evidence>
<evidence type="ECO:0000256" key="19">
    <source>
        <dbReference type="ARBA" id="ARBA00045420"/>
    </source>
</evidence>
<dbReference type="NCBIfam" id="TIGR01013">
    <property type="entry name" value="2a58"/>
    <property type="match status" value="1"/>
</dbReference>
<gene>
    <name evidence="23" type="primary">slc34a1b</name>
</gene>
<name>A0A6P8FUQ9_CLUHA</name>
<dbReference type="GO" id="GO:0031982">
    <property type="term" value="C:vesicle"/>
    <property type="evidence" value="ECO:0007669"/>
    <property type="project" value="TreeGrafter"/>
</dbReference>
<evidence type="ECO:0000256" key="3">
    <source>
        <dbReference type="ARBA" id="ARBA00020021"/>
    </source>
</evidence>
<proteinExistence type="inferred from homology"/>
<evidence type="ECO:0000256" key="8">
    <source>
        <dbReference type="ARBA" id="ARBA00022847"/>
    </source>
</evidence>
<dbReference type="InterPro" id="IPR003841">
    <property type="entry name" value="Na/Pi_transpt"/>
</dbReference>
<feature type="transmembrane region" description="Helical" evidence="21">
    <location>
        <begin position="491"/>
        <end position="516"/>
    </location>
</feature>
<evidence type="ECO:0000256" key="5">
    <source>
        <dbReference type="ARBA" id="ARBA00022475"/>
    </source>
</evidence>
<dbReference type="GO" id="GO:0005903">
    <property type="term" value="C:brush border"/>
    <property type="evidence" value="ECO:0007669"/>
    <property type="project" value="TreeGrafter"/>
</dbReference>
<comment type="function">
    <text evidence="19">Involved in actively transporting phosphate into cells via Na(+) cotransport in the renal brush border membrane. The cotransport has a Na(+):Pi stoichiometry of 3:1 and is electrogenic.</text>
</comment>
<keyword evidence="8" id="KW-0769">Symport</keyword>
<evidence type="ECO:0000256" key="6">
    <source>
        <dbReference type="ARBA" id="ARBA00022553"/>
    </source>
</evidence>
<feature type="transmembrane region" description="Helical" evidence="21">
    <location>
        <begin position="376"/>
        <end position="392"/>
    </location>
</feature>
<evidence type="ECO:0000256" key="11">
    <source>
        <dbReference type="ARBA" id="ARBA00023136"/>
    </source>
</evidence>
<protein>
    <recommendedName>
        <fullName evidence="3">Sodium-dependent phosphate transport protein 2A</fullName>
    </recommendedName>
    <alternativeName>
        <fullName evidence="17">Na(+)-dependent phosphate cotransporter 2A</fullName>
    </alternativeName>
    <alternativeName>
        <fullName evidence="15">Sodium/phosphate cotransporter 2A</fullName>
    </alternativeName>
    <alternativeName>
        <fullName evidence="16">Solute carrier family 34 member 1</fullName>
    </alternativeName>
</protein>
<organism evidence="22 23">
    <name type="scientific">Clupea harengus</name>
    <name type="common">Atlantic herring</name>
    <dbReference type="NCBI Taxonomy" id="7950"/>
    <lineage>
        <taxon>Eukaryota</taxon>
        <taxon>Metazoa</taxon>
        <taxon>Chordata</taxon>
        <taxon>Craniata</taxon>
        <taxon>Vertebrata</taxon>
        <taxon>Euteleostomi</taxon>
        <taxon>Actinopterygii</taxon>
        <taxon>Neopterygii</taxon>
        <taxon>Teleostei</taxon>
        <taxon>Clupei</taxon>
        <taxon>Clupeiformes</taxon>
        <taxon>Clupeoidei</taxon>
        <taxon>Clupeidae</taxon>
        <taxon>Clupea</taxon>
    </lineage>
</organism>
<evidence type="ECO:0000256" key="16">
    <source>
        <dbReference type="ARBA" id="ARBA00029764"/>
    </source>
</evidence>
<dbReference type="GO" id="GO:0044341">
    <property type="term" value="P:sodium-dependent phosphate transport"/>
    <property type="evidence" value="ECO:0007669"/>
    <property type="project" value="InterPro"/>
</dbReference>
<dbReference type="CTD" id="565599"/>
<keyword evidence="7 21" id="KW-0812">Transmembrane</keyword>
<dbReference type="Proteomes" id="UP000515152">
    <property type="component" value="Chromosome 8"/>
</dbReference>